<dbReference type="Proteomes" id="UP000030341">
    <property type="component" value="Chromosome 2"/>
</dbReference>
<feature type="transmembrane region" description="Helical" evidence="1">
    <location>
        <begin position="169"/>
        <end position="192"/>
    </location>
</feature>
<keyword evidence="1" id="KW-0812">Transmembrane</keyword>
<evidence type="ECO:0000313" key="2">
    <source>
        <dbReference type="EMBL" id="AIY67312.1"/>
    </source>
</evidence>
<keyword evidence="1" id="KW-0472">Membrane</keyword>
<feature type="transmembrane region" description="Helical" evidence="1">
    <location>
        <begin position="6"/>
        <end position="30"/>
    </location>
</feature>
<dbReference type="HOGENOM" id="CLU_1249071_0_0_6"/>
<gene>
    <name evidence="2" type="ORF">OM33_19930</name>
</gene>
<dbReference type="eggNOG" id="ENOG5031XSV">
    <property type="taxonomic scope" value="Bacteria"/>
</dbReference>
<evidence type="ECO:0000256" key="1">
    <source>
        <dbReference type="SAM" id="Phobius"/>
    </source>
</evidence>
<feature type="transmembrane region" description="Helical" evidence="1">
    <location>
        <begin position="42"/>
        <end position="61"/>
    </location>
</feature>
<evidence type="ECO:0000313" key="3">
    <source>
        <dbReference type="Proteomes" id="UP000030341"/>
    </source>
</evidence>
<proteinExistence type="predicted"/>
<feature type="transmembrane region" description="Helical" evidence="1">
    <location>
        <begin position="100"/>
        <end position="121"/>
    </location>
</feature>
<keyword evidence="1" id="KW-1133">Transmembrane helix</keyword>
<dbReference type="OrthoDB" id="6292663at2"/>
<feature type="transmembrane region" description="Helical" evidence="1">
    <location>
        <begin position="67"/>
        <end position="88"/>
    </location>
</feature>
<dbReference type="STRING" id="1348114.OM33_19930"/>
<accession>A0A0A7EMW7</accession>
<dbReference type="EMBL" id="CP009889">
    <property type="protein sequence ID" value="AIY67312.1"/>
    <property type="molecule type" value="Genomic_DNA"/>
</dbReference>
<name>A0A0A7EMW7_9GAMM</name>
<organism evidence="2 3">
    <name type="scientific">Pseudoalteromonas piratica</name>
    <dbReference type="NCBI Taxonomy" id="1348114"/>
    <lineage>
        <taxon>Bacteria</taxon>
        <taxon>Pseudomonadati</taxon>
        <taxon>Pseudomonadota</taxon>
        <taxon>Gammaproteobacteria</taxon>
        <taxon>Alteromonadales</taxon>
        <taxon>Pseudoalteromonadaceae</taxon>
        <taxon>Pseudoalteromonas</taxon>
    </lineage>
</organism>
<feature type="transmembrane region" description="Helical" evidence="1">
    <location>
        <begin position="133"/>
        <end position="157"/>
    </location>
</feature>
<dbReference type="AlphaFoldDB" id="A0A0A7EMW7"/>
<reference evidence="2 3" key="1">
    <citation type="submission" date="2014-11" db="EMBL/GenBank/DDBJ databases">
        <title>Complete Genome Sequence of Pseudoalteromonas sp. Strain OCN003 Isolated from Kaneohe Bay, Oahu, Hawaii.</title>
        <authorList>
            <person name="Beurmann S."/>
            <person name="Videau P."/>
            <person name="Ushijima B."/>
            <person name="Smith A.M."/>
            <person name="Aeby G.S."/>
            <person name="Callahan S.M."/>
            <person name="Belcaid M."/>
        </authorList>
    </citation>
    <scope>NUCLEOTIDE SEQUENCE [LARGE SCALE GENOMIC DNA]</scope>
    <source>
        <strain evidence="2 3">OCN003</strain>
    </source>
</reference>
<protein>
    <submittedName>
        <fullName evidence="2">Uncharacterized protein</fullName>
    </submittedName>
</protein>
<sequence>MQFAAEYLLACVMMGAAIGMDVALVTALYSNKLTCAKTRVKWISGVVGSHTLLPMCGYLLSFYGIKWLPWLTPLLGIVALGFIAVYLYDELFSDDEANPLIATISWSLIIAVSWDALWSGPAKSAQVVEWQSIFVWTSFIVVGAVVYLFTLAGLKVGNRLASNEQHTPFVWLWLQYSAIGYFGLLALVRYTFALDTPDWQIFLLSVLIVRGLLVKQRPLFSVSVSK</sequence>
<keyword evidence="3" id="KW-1185">Reference proteome</keyword>
<dbReference type="RefSeq" id="WP_040136205.1">
    <property type="nucleotide sequence ID" value="NZ_CP009889.1"/>
</dbReference>
<dbReference type="KEGG" id="pseo:OM33_19930"/>